<organism evidence="2 3">
    <name type="scientific">Parasphingorhabdus cellanae</name>
    <dbReference type="NCBI Taxonomy" id="2806553"/>
    <lineage>
        <taxon>Bacteria</taxon>
        <taxon>Pseudomonadati</taxon>
        <taxon>Pseudomonadota</taxon>
        <taxon>Alphaproteobacteria</taxon>
        <taxon>Sphingomonadales</taxon>
        <taxon>Sphingomonadaceae</taxon>
        <taxon>Parasphingorhabdus</taxon>
    </lineage>
</organism>
<proteinExistence type="predicted"/>
<dbReference type="PROSITE" id="PS51257">
    <property type="entry name" value="PROKAR_LIPOPROTEIN"/>
    <property type="match status" value="1"/>
</dbReference>
<evidence type="ECO:0008006" key="4">
    <source>
        <dbReference type="Google" id="ProtNLM"/>
    </source>
</evidence>
<keyword evidence="3" id="KW-1185">Reference proteome</keyword>
<evidence type="ECO:0000313" key="2">
    <source>
        <dbReference type="EMBL" id="QTD55983.1"/>
    </source>
</evidence>
<reference evidence="2 3" key="1">
    <citation type="submission" date="2021-03" db="EMBL/GenBank/DDBJ databases">
        <title>Complete genome of Parasphingorhabdus_sp.JHSY0214.</title>
        <authorList>
            <person name="Yoo J.H."/>
            <person name="Bae J.W."/>
        </authorList>
    </citation>
    <scope>NUCLEOTIDE SEQUENCE [LARGE SCALE GENOMIC DNA]</scope>
    <source>
        <strain evidence="2 3">JHSY0214</strain>
    </source>
</reference>
<accession>A0ABX7T4Y6</accession>
<dbReference type="RefSeq" id="WP_207987807.1">
    <property type="nucleotide sequence ID" value="NZ_CP071794.1"/>
</dbReference>
<gene>
    <name evidence="2" type="ORF">J4G78_17690</name>
</gene>
<sequence length="178" mass="18520">MKRTSVLMAALLLAACGQAGNETGQSRADSSEELSMLEKAAIEAGVIPDARNVSLSGAFERQSDLGEDRFCAVGSDESGYQIGLLAVFGPDSKCEGLGAAQRNGEDIQITLDSEQRCSFTASFDGVALRIPGNLPESCASYCTPRAVLGGVSFYLVGEGDAVARSTRGRSIENLCPGS</sequence>
<name>A0ABX7T4Y6_9SPHN</name>
<protein>
    <recommendedName>
        <fullName evidence="4">Lipoprotein</fullName>
    </recommendedName>
</protein>
<feature type="signal peptide" evidence="1">
    <location>
        <begin position="1"/>
        <end position="19"/>
    </location>
</feature>
<keyword evidence="1" id="KW-0732">Signal</keyword>
<dbReference type="EMBL" id="CP071794">
    <property type="protein sequence ID" value="QTD55983.1"/>
    <property type="molecule type" value="Genomic_DNA"/>
</dbReference>
<dbReference type="Proteomes" id="UP000663923">
    <property type="component" value="Chromosome"/>
</dbReference>
<feature type="chain" id="PRO_5046286869" description="Lipoprotein" evidence="1">
    <location>
        <begin position="20"/>
        <end position="178"/>
    </location>
</feature>
<evidence type="ECO:0000313" key="3">
    <source>
        <dbReference type="Proteomes" id="UP000663923"/>
    </source>
</evidence>
<evidence type="ECO:0000256" key="1">
    <source>
        <dbReference type="SAM" id="SignalP"/>
    </source>
</evidence>